<accession>A0A8S1PLK8</accession>
<proteinExistence type="predicted"/>
<dbReference type="EMBL" id="CAJJDN010000081">
    <property type="protein sequence ID" value="CAD8103826.1"/>
    <property type="molecule type" value="Genomic_DNA"/>
</dbReference>
<dbReference type="OrthoDB" id="308212at2759"/>
<evidence type="ECO:0000256" key="1">
    <source>
        <dbReference type="SAM" id="MobiDB-lite"/>
    </source>
</evidence>
<evidence type="ECO:0000313" key="2">
    <source>
        <dbReference type="EMBL" id="CAD8103826.1"/>
    </source>
</evidence>
<organism evidence="2 3">
    <name type="scientific">Paramecium sonneborni</name>
    <dbReference type="NCBI Taxonomy" id="65129"/>
    <lineage>
        <taxon>Eukaryota</taxon>
        <taxon>Sar</taxon>
        <taxon>Alveolata</taxon>
        <taxon>Ciliophora</taxon>
        <taxon>Intramacronucleata</taxon>
        <taxon>Oligohymenophorea</taxon>
        <taxon>Peniculida</taxon>
        <taxon>Parameciidae</taxon>
        <taxon>Paramecium</taxon>
    </lineage>
</organism>
<dbReference type="AlphaFoldDB" id="A0A8S1PLK8"/>
<feature type="compositionally biased region" description="Basic and acidic residues" evidence="1">
    <location>
        <begin position="41"/>
        <end position="51"/>
    </location>
</feature>
<evidence type="ECO:0000313" key="3">
    <source>
        <dbReference type="Proteomes" id="UP000692954"/>
    </source>
</evidence>
<keyword evidence="3" id="KW-1185">Reference proteome</keyword>
<name>A0A8S1PLK8_9CILI</name>
<feature type="region of interest" description="Disordered" evidence="1">
    <location>
        <begin position="41"/>
        <end position="69"/>
    </location>
</feature>
<protein>
    <submittedName>
        <fullName evidence="2">Uncharacterized protein</fullName>
    </submittedName>
</protein>
<reference evidence="2" key="1">
    <citation type="submission" date="2021-01" db="EMBL/GenBank/DDBJ databases">
        <authorList>
            <consortium name="Genoscope - CEA"/>
            <person name="William W."/>
        </authorList>
    </citation>
    <scope>NUCLEOTIDE SEQUENCE</scope>
</reference>
<gene>
    <name evidence="2" type="ORF">PSON_ATCC_30995.1.T0810038</name>
</gene>
<comment type="caution">
    <text evidence="2">The sequence shown here is derived from an EMBL/GenBank/DDBJ whole genome shotgun (WGS) entry which is preliminary data.</text>
</comment>
<dbReference type="Proteomes" id="UP000692954">
    <property type="component" value="Unassembled WGS sequence"/>
</dbReference>
<feature type="region of interest" description="Disordered" evidence="1">
    <location>
        <begin position="493"/>
        <end position="512"/>
    </location>
</feature>
<sequence length="512" mass="60880">MLFEYPQQPTFIQKYELIKQFFIQLQQVKQCESAAIPSQKIDRQQEMDKQNSKAQITEESIKYDDSTTSRQIPKQRRAVYITKKQEQRKSKEIGTLPIRPSDIMMIEQQKEKIDQFCQDNKILYENNKECMHLIKKMAKMIKKLKQQTCQDHLNSIEHLQLKLRIKDAEIAKKNECIQQIREKYNQMIKIIEEHTIQEEQQWQEIQAQQIELETQNQFLRKLLSVNFSDEQIKQLESQQNEVELQFFDNFCISRKDLDKQAIQEYEKMLQNRKSQIEQQYVDWNMAQINSHYQNQQPMHQPLQDLYAEEKEMMMKKQSNQQISKEDKQRIMEDLLKPIGSQKQQQINVQEVKQKQLDILSGSSSSLSNSSIQKKAQQDQLLQQQPKKLAIDIDTKESIPSGVVKESQGENKLSSKEKLLSSLNQGWEKLIQKTSHQQRYQDSEEDSDQVITYNPINHMFTNPETIMYEGGDDYMEDDDEDDVVYQNIFNEQSKQLQKPTLTKTQKNQELQYQ</sequence>